<evidence type="ECO:0000313" key="2">
    <source>
        <dbReference type="Proteomes" id="UP001243717"/>
    </source>
</evidence>
<dbReference type="Pfam" id="PF07610">
    <property type="entry name" value="DUF1573"/>
    <property type="match status" value="1"/>
</dbReference>
<keyword evidence="2" id="KW-1185">Reference proteome</keyword>
<comment type="caution">
    <text evidence="1">The sequence shown here is derived from an EMBL/GenBank/DDBJ whole genome shotgun (WGS) entry which is preliminary data.</text>
</comment>
<dbReference type="Proteomes" id="UP001243717">
    <property type="component" value="Unassembled WGS sequence"/>
</dbReference>
<gene>
    <name evidence="1" type="ORF">QEH59_17400</name>
</gene>
<accession>A0ABU1AN89</accession>
<dbReference type="InterPro" id="IPR011467">
    <property type="entry name" value="DUF1573"/>
</dbReference>
<dbReference type="Gene3D" id="2.60.40.10">
    <property type="entry name" value="Immunoglobulins"/>
    <property type="match status" value="1"/>
</dbReference>
<dbReference type="InterPro" id="IPR013783">
    <property type="entry name" value="Ig-like_fold"/>
</dbReference>
<dbReference type="PANTHER" id="PTHR37833">
    <property type="entry name" value="LIPOPROTEIN-RELATED"/>
    <property type="match status" value="1"/>
</dbReference>
<evidence type="ECO:0000313" key="1">
    <source>
        <dbReference type="EMBL" id="MDQ8196214.1"/>
    </source>
</evidence>
<dbReference type="PANTHER" id="PTHR37833:SF1">
    <property type="entry name" value="SIGNAL PEPTIDE PROTEIN"/>
    <property type="match status" value="1"/>
</dbReference>
<proteinExistence type="predicted"/>
<organism evidence="1 2">
    <name type="scientific">Thalassobacterium sedimentorum</name>
    <dbReference type="NCBI Taxonomy" id="3041258"/>
    <lineage>
        <taxon>Bacteria</taxon>
        <taxon>Pseudomonadati</taxon>
        <taxon>Verrucomicrobiota</taxon>
        <taxon>Opitutia</taxon>
        <taxon>Puniceicoccales</taxon>
        <taxon>Coraliomargaritaceae</taxon>
        <taxon>Thalassobacterium</taxon>
    </lineage>
</organism>
<dbReference type="EMBL" id="JARXIC010000053">
    <property type="protein sequence ID" value="MDQ8196214.1"/>
    <property type="molecule type" value="Genomic_DNA"/>
</dbReference>
<sequence length="228" mass="24579">MSQLDKIIKNAFLYPLLVAALFGVNPAQAELKFERTVIEDTVSPDSKSYPFEFAFKNEGGSAVEISKIKTSCGCTTAKLDKKVYAAGESGVIKGTFSVGDRKGLQQNSISVLTEDLGQPVIELGLSLAIPQMITMKPGLLLWRVGADTEAKTLSIIPNKELGVKILSIETDDSSFTIERSSSSASGEYLASVMPKSLDSQGRSLIRVQVAQEDSPKKVSTFFAHAIVR</sequence>
<reference evidence="1 2" key="1">
    <citation type="submission" date="2023-04" db="EMBL/GenBank/DDBJ databases">
        <title>A novel bacteria isolated from coastal sediment.</title>
        <authorList>
            <person name="Liu X.-J."/>
            <person name="Du Z.-J."/>
        </authorList>
    </citation>
    <scope>NUCLEOTIDE SEQUENCE [LARGE SCALE GENOMIC DNA]</scope>
    <source>
        <strain evidence="1 2">SDUM461004</strain>
    </source>
</reference>
<name>A0ABU1AN89_9BACT</name>
<protein>
    <submittedName>
        <fullName evidence="1">DUF1573 domain-containing protein</fullName>
    </submittedName>
</protein>
<dbReference type="RefSeq" id="WP_308986651.1">
    <property type="nucleotide sequence ID" value="NZ_JARXIC010000053.1"/>
</dbReference>